<evidence type="ECO:0000313" key="7">
    <source>
        <dbReference type="EMBL" id="CEM17808.1"/>
    </source>
</evidence>
<evidence type="ECO:0000256" key="4">
    <source>
        <dbReference type="ARBA" id="ARBA00022807"/>
    </source>
</evidence>
<feature type="compositionally biased region" description="Polar residues" evidence="5">
    <location>
        <begin position="470"/>
        <end position="483"/>
    </location>
</feature>
<dbReference type="PANTHER" id="PTHR46915">
    <property type="entry name" value="UBIQUITIN-LIKE PROTEASE 4-RELATED"/>
    <property type="match status" value="1"/>
</dbReference>
<sequence>MSSSSPVADRMLTRAKVRRRGNDPTGGWGAVSPPPRKWREAQEASLAAAAASTGAIRLDDLHPFGSGKDDERLNKAAPRRHKKKTSALKKDQRDGKTEADHHRRPPPSRRGRARGKGSRQMGDVQMADGEGKDVEMMAEEENGMLSTKAKMPTRQAAVQPRRPAKAEVEEADIHEAALIYRDEDEEPLHKRKKNKKSVARAASRDAYGDVDMDVGKGMATTHSPGERRRTEVAAKVPWFLEMSDDETAAALQLVDEGHEKGESLTVAKVSGALVLGCDIVCLEDLAWLNDEIVDIVFALAEMWLRAQAAEGKGVPKVWIPNSFFWQFLSNPRATGFNYDYQKVRRSSTKRRPSPLSVNVFELDYLLVPINEGYATTGAGYQGTHWALGVVDTNLPQQTNGYDCGVFVLLYGISIICNSSFSDIDAHRCAAYAPRLTGDHTTDQNNLISIVRQKLIVSIRDQSLPLEWGSQRGQPQGQSASAQPMDTAAKATSPEPSPGLRSRTACYSCLPG</sequence>
<dbReference type="OrthoDB" id="198735at2759"/>
<keyword evidence="4" id="KW-0788">Thiol protease</keyword>
<evidence type="ECO:0000256" key="1">
    <source>
        <dbReference type="ARBA" id="ARBA00005234"/>
    </source>
</evidence>
<feature type="region of interest" description="Disordered" evidence="5">
    <location>
        <begin position="466"/>
        <end position="502"/>
    </location>
</feature>
<dbReference type="STRING" id="1169540.A0A0G4FT09"/>
<dbReference type="InterPro" id="IPR003653">
    <property type="entry name" value="Peptidase_C48_C"/>
</dbReference>
<dbReference type="AlphaFoldDB" id="A0A0G4FT09"/>
<dbReference type="InterPro" id="IPR038765">
    <property type="entry name" value="Papain-like_cys_pep_sf"/>
</dbReference>
<dbReference type="GO" id="GO:0008234">
    <property type="term" value="F:cysteine-type peptidase activity"/>
    <property type="evidence" value="ECO:0007669"/>
    <property type="project" value="UniProtKB-KW"/>
</dbReference>
<feature type="compositionally biased region" description="Low complexity" evidence="5">
    <location>
        <begin position="43"/>
        <end position="55"/>
    </location>
</feature>
<organism evidence="7 8">
    <name type="scientific">Vitrella brassicaformis (strain CCMP3155)</name>
    <dbReference type="NCBI Taxonomy" id="1169540"/>
    <lineage>
        <taxon>Eukaryota</taxon>
        <taxon>Sar</taxon>
        <taxon>Alveolata</taxon>
        <taxon>Colpodellida</taxon>
        <taxon>Vitrellaceae</taxon>
        <taxon>Vitrella</taxon>
    </lineage>
</organism>
<feature type="compositionally biased region" description="Basic residues" evidence="5">
    <location>
        <begin position="102"/>
        <end position="117"/>
    </location>
</feature>
<dbReference type="InParanoid" id="A0A0G4FT09"/>
<feature type="compositionally biased region" description="Basic and acidic residues" evidence="5">
    <location>
        <begin position="57"/>
        <end position="74"/>
    </location>
</feature>
<feature type="region of interest" description="Disordered" evidence="5">
    <location>
        <begin position="1"/>
        <end position="169"/>
    </location>
</feature>
<dbReference type="PANTHER" id="PTHR46915:SF2">
    <property type="entry name" value="UBIQUITIN-LIKE PROTEASE 4"/>
    <property type="match status" value="1"/>
</dbReference>
<dbReference type="Gene3D" id="3.40.395.10">
    <property type="entry name" value="Adenoviral Proteinase, Chain A"/>
    <property type="match status" value="2"/>
</dbReference>
<dbReference type="GO" id="GO:0016926">
    <property type="term" value="P:protein desumoylation"/>
    <property type="evidence" value="ECO:0007669"/>
    <property type="project" value="UniProtKB-ARBA"/>
</dbReference>
<protein>
    <recommendedName>
        <fullName evidence="6">Ubiquitin-like protease family profile domain-containing protein</fullName>
    </recommendedName>
</protein>
<evidence type="ECO:0000256" key="2">
    <source>
        <dbReference type="ARBA" id="ARBA00022670"/>
    </source>
</evidence>
<feature type="compositionally biased region" description="Basic and acidic residues" evidence="5">
    <location>
        <begin position="88"/>
        <end position="101"/>
    </location>
</feature>
<evidence type="ECO:0000313" key="8">
    <source>
        <dbReference type="Proteomes" id="UP000041254"/>
    </source>
</evidence>
<accession>A0A0G4FT09</accession>
<comment type="similarity">
    <text evidence="1">Belongs to the peptidase C48 family.</text>
</comment>
<reference evidence="7 8" key="1">
    <citation type="submission" date="2014-11" db="EMBL/GenBank/DDBJ databases">
        <authorList>
            <person name="Zhu J."/>
            <person name="Qi W."/>
            <person name="Song R."/>
        </authorList>
    </citation>
    <scope>NUCLEOTIDE SEQUENCE [LARGE SCALE GENOMIC DNA]</scope>
</reference>
<feature type="domain" description="Ubiquitin-like protease family profile" evidence="6">
    <location>
        <begin position="272"/>
        <end position="414"/>
    </location>
</feature>
<proteinExistence type="inferred from homology"/>
<keyword evidence="3" id="KW-0378">Hydrolase</keyword>
<dbReference type="Proteomes" id="UP000041254">
    <property type="component" value="Unassembled WGS sequence"/>
</dbReference>
<dbReference type="SUPFAM" id="SSF54001">
    <property type="entry name" value="Cysteine proteinases"/>
    <property type="match status" value="1"/>
</dbReference>
<dbReference type="VEuPathDB" id="CryptoDB:Vbra_16125"/>
<keyword evidence="2" id="KW-0645">Protease</keyword>
<feature type="compositionally biased region" description="Basic residues" evidence="5">
    <location>
        <begin position="77"/>
        <end position="87"/>
    </location>
</feature>
<gene>
    <name evidence="7" type="ORF">Vbra_16125</name>
</gene>
<dbReference type="GO" id="GO:0006508">
    <property type="term" value="P:proteolysis"/>
    <property type="evidence" value="ECO:0007669"/>
    <property type="project" value="UniProtKB-KW"/>
</dbReference>
<dbReference type="EMBL" id="CDMY01000497">
    <property type="protein sequence ID" value="CEM17808.1"/>
    <property type="molecule type" value="Genomic_DNA"/>
</dbReference>
<dbReference type="PROSITE" id="PS50600">
    <property type="entry name" value="ULP_PROTEASE"/>
    <property type="match status" value="1"/>
</dbReference>
<name>A0A0G4FT09_VITBC</name>
<evidence type="ECO:0000256" key="5">
    <source>
        <dbReference type="SAM" id="MobiDB-lite"/>
    </source>
</evidence>
<evidence type="ECO:0000259" key="6">
    <source>
        <dbReference type="PROSITE" id="PS50600"/>
    </source>
</evidence>
<keyword evidence="8" id="KW-1185">Reference proteome</keyword>
<evidence type="ECO:0000256" key="3">
    <source>
        <dbReference type="ARBA" id="ARBA00022801"/>
    </source>
</evidence>